<keyword evidence="1" id="KW-0812">Transmembrane</keyword>
<dbReference type="Proteomes" id="UP000324707">
    <property type="component" value="Unassembled WGS sequence"/>
</dbReference>
<comment type="caution">
    <text evidence="2">The sequence shown here is derived from an EMBL/GenBank/DDBJ whole genome shotgun (WGS) entry which is preliminary data.</text>
</comment>
<gene>
    <name evidence="2" type="ORF">EPJ69_12100</name>
</gene>
<feature type="transmembrane region" description="Helical" evidence="1">
    <location>
        <begin position="101"/>
        <end position="130"/>
    </location>
</feature>
<organism evidence="2 3">
    <name type="scientific">Brachyspira aalborgi</name>
    <dbReference type="NCBI Taxonomy" id="29522"/>
    <lineage>
        <taxon>Bacteria</taxon>
        <taxon>Pseudomonadati</taxon>
        <taxon>Spirochaetota</taxon>
        <taxon>Spirochaetia</taxon>
        <taxon>Brachyspirales</taxon>
        <taxon>Brachyspiraceae</taxon>
        <taxon>Brachyspira</taxon>
    </lineage>
</organism>
<keyword evidence="1" id="KW-1133">Transmembrane helix</keyword>
<evidence type="ECO:0000256" key="1">
    <source>
        <dbReference type="SAM" id="Phobius"/>
    </source>
</evidence>
<keyword evidence="1" id="KW-0472">Membrane</keyword>
<evidence type="ECO:0000313" key="3">
    <source>
        <dbReference type="Proteomes" id="UP000324707"/>
    </source>
</evidence>
<proteinExistence type="predicted"/>
<protein>
    <submittedName>
        <fullName evidence="2">DUF2142 domain-containing protein</fullName>
    </submittedName>
</protein>
<dbReference type="EMBL" id="SAXX01000025">
    <property type="protein sequence ID" value="TXJ29971.1"/>
    <property type="molecule type" value="Genomic_DNA"/>
</dbReference>
<evidence type="ECO:0000313" key="2">
    <source>
        <dbReference type="EMBL" id="TXJ29971.1"/>
    </source>
</evidence>
<dbReference type="InterPro" id="IPR018674">
    <property type="entry name" value="DUF2142_membrane"/>
</dbReference>
<dbReference type="Pfam" id="PF09913">
    <property type="entry name" value="DUF2142"/>
    <property type="match status" value="1"/>
</dbReference>
<sequence length="137" mass="16036">MAVIYLVKYYIFTKHIESYSDIFDNIKIKPGDKNIHIVNSAWPYSPISYFPQCIGMLFGRLLKIQSYLEIHFAKITALVFACFSIYLSIKYIPFKKMTLYFISFLTMVIQQTVSFSADSVLIWASLSYIFNSIFKIF</sequence>
<dbReference type="AlphaFoldDB" id="A0A5C8DZL6"/>
<accession>A0A5C8DZL6</accession>
<feature type="transmembrane region" description="Helical" evidence="1">
    <location>
        <begin position="70"/>
        <end position="89"/>
    </location>
</feature>
<name>A0A5C8DZL6_9SPIR</name>
<reference evidence="2 3" key="1">
    <citation type="journal article" date="1992" name="Lakartidningen">
        <title>[Penicillin V and not amoxicillin is the first choice preparation in acute otitis].</title>
        <authorList>
            <person name="Kamme C."/>
            <person name="Lundgren K."/>
            <person name="Prellner K."/>
        </authorList>
    </citation>
    <scope>NUCLEOTIDE SEQUENCE [LARGE SCALE GENOMIC DNA]</scope>
    <source>
        <strain evidence="2 3">PC5538III-lc</strain>
    </source>
</reference>